<dbReference type="GO" id="GO:0006729">
    <property type="term" value="P:tetrahydrobiopterin biosynthetic process"/>
    <property type="evidence" value="ECO:0007669"/>
    <property type="project" value="InterPro"/>
</dbReference>
<accession>A0A2S9V842</accession>
<name>A0A2S9V842_9ALTE</name>
<dbReference type="OrthoDB" id="5294615at2"/>
<dbReference type="GO" id="GO:0008124">
    <property type="term" value="F:4-alpha-hydroxytetrahydrobiopterin dehydratase activity"/>
    <property type="evidence" value="ECO:0007669"/>
    <property type="project" value="UniProtKB-UniRule"/>
</dbReference>
<evidence type="ECO:0000256" key="1">
    <source>
        <dbReference type="ARBA" id="ARBA00001554"/>
    </source>
</evidence>
<evidence type="ECO:0000256" key="3">
    <source>
        <dbReference type="ARBA" id="ARBA00023239"/>
    </source>
</evidence>
<dbReference type="InterPro" id="IPR036428">
    <property type="entry name" value="PCD_sf"/>
</dbReference>
<dbReference type="HAMAP" id="MF_00434">
    <property type="entry name" value="Pterin_4_alpha"/>
    <property type="match status" value="1"/>
</dbReference>
<organism evidence="5 6">
    <name type="scientific">Alteromonas alba</name>
    <dbReference type="NCBI Taxonomy" id="2079529"/>
    <lineage>
        <taxon>Bacteria</taxon>
        <taxon>Pseudomonadati</taxon>
        <taxon>Pseudomonadota</taxon>
        <taxon>Gammaproteobacteria</taxon>
        <taxon>Alteromonadales</taxon>
        <taxon>Alteromonadaceae</taxon>
        <taxon>Alteromonas/Salinimonas group</taxon>
        <taxon>Alteromonas</taxon>
    </lineage>
</organism>
<sequence length="101" mass="11491">MTTKLNDTEIAEQLAALNTTSAEGSSWQRDGDAITCTFTFKGFIGAFGWMSQIAIWAEKLKHHPEWFNVYNKVEVRLTTHDVGGLSELDFKLAQKMNLYFK</sequence>
<evidence type="ECO:0000256" key="2">
    <source>
        <dbReference type="ARBA" id="ARBA00006472"/>
    </source>
</evidence>
<comment type="catalytic activity">
    <reaction evidence="1 4">
        <text>(4aS,6R)-4a-hydroxy-L-erythro-5,6,7,8-tetrahydrobiopterin = (6R)-L-erythro-6,7-dihydrobiopterin + H2O</text>
        <dbReference type="Rhea" id="RHEA:11920"/>
        <dbReference type="ChEBI" id="CHEBI:15377"/>
        <dbReference type="ChEBI" id="CHEBI:15642"/>
        <dbReference type="ChEBI" id="CHEBI:43120"/>
        <dbReference type="EC" id="4.2.1.96"/>
    </reaction>
</comment>
<dbReference type="SUPFAM" id="SSF55248">
    <property type="entry name" value="PCD-like"/>
    <property type="match status" value="1"/>
</dbReference>
<dbReference type="InterPro" id="IPR001533">
    <property type="entry name" value="Pterin_deHydtase"/>
</dbReference>
<dbReference type="NCBIfam" id="NF002017">
    <property type="entry name" value="PRK00823.1-2"/>
    <property type="match status" value="1"/>
</dbReference>
<dbReference type="RefSeq" id="WP_105935394.1">
    <property type="nucleotide sequence ID" value="NZ_PVNP01000180.1"/>
</dbReference>
<keyword evidence="3 4" id="KW-0456">Lyase</keyword>
<dbReference type="Proteomes" id="UP000238949">
    <property type="component" value="Unassembled WGS sequence"/>
</dbReference>
<dbReference type="Gene3D" id="3.30.1360.20">
    <property type="entry name" value="Transcriptional coactivator/pterin dehydratase"/>
    <property type="match status" value="1"/>
</dbReference>
<dbReference type="EMBL" id="PVNP01000180">
    <property type="protein sequence ID" value="PRO72636.1"/>
    <property type="molecule type" value="Genomic_DNA"/>
</dbReference>
<keyword evidence="6" id="KW-1185">Reference proteome</keyword>
<protein>
    <recommendedName>
        <fullName evidence="4">Putative pterin-4-alpha-carbinolamine dehydratase</fullName>
        <shortName evidence="4">PHS</shortName>
        <ecNumber evidence="4">4.2.1.96</ecNumber>
    </recommendedName>
    <alternativeName>
        <fullName evidence="4">4-alpha-hydroxy-tetrahydropterin dehydratase</fullName>
    </alternativeName>
    <alternativeName>
        <fullName evidence="4">Pterin carbinolamine dehydratase</fullName>
        <shortName evidence="4">PCD</shortName>
    </alternativeName>
</protein>
<dbReference type="NCBIfam" id="NF002018">
    <property type="entry name" value="PRK00823.1-3"/>
    <property type="match status" value="1"/>
</dbReference>
<evidence type="ECO:0000313" key="6">
    <source>
        <dbReference type="Proteomes" id="UP000238949"/>
    </source>
</evidence>
<comment type="similarity">
    <text evidence="2 4">Belongs to the pterin-4-alpha-carbinolamine dehydratase family.</text>
</comment>
<gene>
    <name evidence="5" type="ORF">C6Y40_15800</name>
</gene>
<dbReference type="PANTHER" id="PTHR12599">
    <property type="entry name" value="PTERIN-4-ALPHA-CARBINOLAMINE DEHYDRATASE"/>
    <property type="match status" value="1"/>
</dbReference>
<comment type="caution">
    <text evidence="5">The sequence shown here is derived from an EMBL/GenBank/DDBJ whole genome shotgun (WGS) entry which is preliminary data.</text>
</comment>
<dbReference type="EC" id="4.2.1.96" evidence="4"/>
<dbReference type="Pfam" id="PF01329">
    <property type="entry name" value="Pterin_4a"/>
    <property type="match status" value="1"/>
</dbReference>
<dbReference type="AlphaFoldDB" id="A0A2S9V842"/>
<reference evidence="6" key="1">
    <citation type="journal article" date="2020" name="Int. J. Syst. Evol. Microbiol.">
        <title>Alteromonas alba sp. nov., a marine bacterium isolated from the seawater of the West Pacific Ocean.</title>
        <authorList>
            <person name="Sun C."/>
            <person name="Wu Y.-H."/>
            <person name="Xamxidin M."/>
            <person name="Cheng H."/>
            <person name="Xu X.-W."/>
        </authorList>
    </citation>
    <scope>NUCLEOTIDE SEQUENCE [LARGE SCALE GENOMIC DNA]</scope>
    <source>
        <strain evidence="6">190</strain>
    </source>
</reference>
<proteinExistence type="inferred from homology"/>
<dbReference type="CDD" id="cd00914">
    <property type="entry name" value="PCD_DCoH_subfamily_b"/>
    <property type="match status" value="1"/>
</dbReference>
<dbReference type="PANTHER" id="PTHR12599:SF0">
    <property type="entry name" value="PTERIN-4-ALPHA-CARBINOLAMINE DEHYDRATASE"/>
    <property type="match status" value="1"/>
</dbReference>
<evidence type="ECO:0000256" key="4">
    <source>
        <dbReference type="HAMAP-Rule" id="MF_00434"/>
    </source>
</evidence>
<evidence type="ECO:0000313" key="5">
    <source>
        <dbReference type="EMBL" id="PRO72636.1"/>
    </source>
</evidence>